<gene>
    <name evidence="5" type="ORF">METZ01_LOCUS162639</name>
</gene>
<dbReference type="Gene3D" id="3.40.50.720">
    <property type="entry name" value="NAD(P)-binding Rossmann-like Domain"/>
    <property type="match status" value="2"/>
</dbReference>
<dbReference type="InterPro" id="IPR028359">
    <property type="entry name" value="UDP_ManNAc/GlcNAc_DH"/>
</dbReference>
<organism evidence="5">
    <name type="scientific">marine metagenome</name>
    <dbReference type="NCBI Taxonomy" id="408172"/>
    <lineage>
        <taxon>unclassified sequences</taxon>
        <taxon>metagenomes</taxon>
        <taxon>ecological metagenomes</taxon>
    </lineage>
</organism>
<dbReference type="SUPFAM" id="SSF51735">
    <property type="entry name" value="NAD(P)-binding Rossmann-fold domains"/>
    <property type="match status" value="1"/>
</dbReference>
<evidence type="ECO:0000256" key="1">
    <source>
        <dbReference type="ARBA" id="ARBA00006601"/>
    </source>
</evidence>
<keyword evidence="3" id="KW-0520">NAD</keyword>
<dbReference type="PIRSF" id="PIRSF000124">
    <property type="entry name" value="UDPglc_GDPman_dh"/>
    <property type="match status" value="1"/>
</dbReference>
<feature type="non-terminal residue" evidence="5">
    <location>
        <position position="1"/>
    </location>
</feature>
<keyword evidence="2" id="KW-0560">Oxidoreductase</keyword>
<dbReference type="SMART" id="SM00984">
    <property type="entry name" value="UDPG_MGDP_dh_C"/>
    <property type="match status" value="1"/>
</dbReference>
<dbReference type="GO" id="GO:0016616">
    <property type="term" value="F:oxidoreductase activity, acting on the CH-OH group of donors, NAD or NADP as acceptor"/>
    <property type="evidence" value="ECO:0007669"/>
    <property type="project" value="InterPro"/>
</dbReference>
<dbReference type="InterPro" id="IPR008927">
    <property type="entry name" value="6-PGluconate_DH-like_C_sf"/>
</dbReference>
<evidence type="ECO:0000256" key="3">
    <source>
        <dbReference type="ARBA" id="ARBA00023027"/>
    </source>
</evidence>
<feature type="domain" description="UDP-glucose/GDP-mannose dehydrogenase C-terminal" evidence="4">
    <location>
        <begin position="290"/>
        <end position="387"/>
    </location>
</feature>
<dbReference type="Pfam" id="PF00984">
    <property type="entry name" value="UDPG_MGDP_dh"/>
    <property type="match status" value="1"/>
</dbReference>
<dbReference type="PIRSF" id="PIRSF500136">
    <property type="entry name" value="UDP_ManNAc_DH"/>
    <property type="match status" value="1"/>
</dbReference>
<proteinExistence type="inferred from homology"/>
<accession>A0A382B7M3</accession>
<dbReference type="GO" id="GO:0000271">
    <property type="term" value="P:polysaccharide biosynthetic process"/>
    <property type="evidence" value="ECO:0007669"/>
    <property type="project" value="InterPro"/>
</dbReference>
<dbReference type="InterPro" id="IPR017476">
    <property type="entry name" value="UDP-Glc/GDP-Man"/>
</dbReference>
<dbReference type="InterPro" id="IPR001732">
    <property type="entry name" value="UDP-Glc/GDP-Man_DH_N"/>
</dbReference>
<dbReference type="NCBIfam" id="TIGR03026">
    <property type="entry name" value="NDP-sugDHase"/>
    <property type="match status" value="1"/>
</dbReference>
<dbReference type="AlphaFoldDB" id="A0A382B7M3"/>
<sequence length="404" mass="43962">AVAAAEKRYETVCYDPDVDRITALARQELPVAEPDLAELLTKNAHRITFTSDPGKIAACDVVYVSPDVPTDDLGQSDLREIGSLIGEIEPLLNTDAVMVVLSQVPPGFTRGRACAGGRLFYQVETLIFGRAVERALRPERFIVGCDDPECELPEAFAHFLASFGCPILRMRYESAELAKISINMCLVASISVANTLAELCESIGADWSEIVPALKLDKRIGQFAYLAPGLGIAGGNLERDLATVCRLADEYGTDAGVVRASQANSRHRRDWVLRTLYREVLGTVEEPVIGVLGLAYKQDTHSTKNSPSIALLEHLKQYRVRVYDPVVSATPPHPLCHVAVSEPDACEGVDVLVVMTPWRQFGNVDPAQMAQHMRGALVVDPYAVLNAAACRAAGLRYLTLGVQH</sequence>
<dbReference type="Pfam" id="PF03721">
    <property type="entry name" value="UDPG_MGDP_dh_N"/>
    <property type="match status" value="1"/>
</dbReference>
<dbReference type="PANTHER" id="PTHR43750">
    <property type="entry name" value="UDP-GLUCOSE 6-DEHYDROGENASE TUAD"/>
    <property type="match status" value="1"/>
</dbReference>
<evidence type="ECO:0000313" key="5">
    <source>
        <dbReference type="EMBL" id="SVB09785.1"/>
    </source>
</evidence>
<dbReference type="SUPFAM" id="SSF52413">
    <property type="entry name" value="UDP-glucose/GDP-mannose dehydrogenase C-terminal domain"/>
    <property type="match status" value="1"/>
</dbReference>
<dbReference type="SUPFAM" id="SSF48179">
    <property type="entry name" value="6-phosphogluconate dehydrogenase C-terminal domain-like"/>
    <property type="match status" value="1"/>
</dbReference>
<reference evidence="5" key="1">
    <citation type="submission" date="2018-05" db="EMBL/GenBank/DDBJ databases">
        <authorList>
            <person name="Lanie J.A."/>
            <person name="Ng W.-L."/>
            <person name="Kazmierczak K.M."/>
            <person name="Andrzejewski T.M."/>
            <person name="Davidsen T.M."/>
            <person name="Wayne K.J."/>
            <person name="Tettelin H."/>
            <person name="Glass J.I."/>
            <person name="Rusch D."/>
            <person name="Podicherti R."/>
            <person name="Tsui H.-C.T."/>
            <person name="Winkler M.E."/>
        </authorList>
    </citation>
    <scope>NUCLEOTIDE SEQUENCE</scope>
</reference>
<dbReference type="GO" id="GO:0016628">
    <property type="term" value="F:oxidoreductase activity, acting on the CH-CH group of donors, NAD or NADP as acceptor"/>
    <property type="evidence" value="ECO:0007669"/>
    <property type="project" value="InterPro"/>
</dbReference>
<dbReference type="GO" id="GO:0051287">
    <property type="term" value="F:NAD binding"/>
    <property type="evidence" value="ECO:0007669"/>
    <property type="project" value="InterPro"/>
</dbReference>
<dbReference type="InterPro" id="IPR014027">
    <property type="entry name" value="UDP-Glc/GDP-Man_DH_C"/>
</dbReference>
<dbReference type="Pfam" id="PF03720">
    <property type="entry name" value="UDPG_MGDP_dh_C"/>
    <property type="match status" value="1"/>
</dbReference>
<comment type="similarity">
    <text evidence="1">Belongs to the UDP-glucose/GDP-mannose dehydrogenase family.</text>
</comment>
<evidence type="ECO:0000259" key="4">
    <source>
        <dbReference type="SMART" id="SM00984"/>
    </source>
</evidence>
<name>A0A382B7M3_9ZZZZ</name>
<dbReference type="EMBL" id="UINC01028573">
    <property type="protein sequence ID" value="SVB09785.1"/>
    <property type="molecule type" value="Genomic_DNA"/>
</dbReference>
<protein>
    <recommendedName>
        <fullName evidence="4">UDP-glucose/GDP-mannose dehydrogenase C-terminal domain-containing protein</fullName>
    </recommendedName>
</protein>
<dbReference type="InterPro" id="IPR036291">
    <property type="entry name" value="NAD(P)-bd_dom_sf"/>
</dbReference>
<dbReference type="InterPro" id="IPR014026">
    <property type="entry name" value="UDP-Glc/GDP-Man_DH_dimer"/>
</dbReference>
<dbReference type="InterPro" id="IPR036220">
    <property type="entry name" value="UDP-Glc/GDP-Man_DH_C_sf"/>
</dbReference>
<evidence type="ECO:0000256" key="2">
    <source>
        <dbReference type="ARBA" id="ARBA00023002"/>
    </source>
</evidence>
<dbReference type="PANTHER" id="PTHR43750:SF3">
    <property type="entry name" value="UDP-GLUCOSE 6-DEHYDROGENASE TUAD"/>
    <property type="match status" value="1"/>
</dbReference>